<reference evidence="1 2" key="1">
    <citation type="submission" date="2024-02" db="EMBL/GenBank/DDBJ databases">
        <authorList>
            <person name="Vignale AGUSTIN F."/>
            <person name="Sosa J E."/>
            <person name="Modenutti C."/>
        </authorList>
    </citation>
    <scope>NUCLEOTIDE SEQUENCE [LARGE SCALE GENOMIC DNA]</scope>
</reference>
<accession>A0ABC8RZQ9</accession>
<dbReference type="AlphaFoldDB" id="A0ABC8RZQ9"/>
<comment type="caution">
    <text evidence="1">The sequence shown here is derived from an EMBL/GenBank/DDBJ whole genome shotgun (WGS) entry which is preliminary data.</text>
</comment>
<gene>
    <name evidence="1" type="ORF">ILEXP_LOCUS18618</name>
</gene>
<organism evidence="1 2">
    <name type="scientific">Ilex paraguariensis</name>
    <name type="common">yerba mate</name>
    <dbReference type="NCBI Taxonomy" id="185542"/>
    <lineage>
        <taxon>Eukaryota</taxon>
        <taxon>Viridiplantae</taxon>
        <taxon>Streptophyta</taxon>
        <taxon>Embryophyta</taxon>
        <taxon>Tracheophyta</taxon>
        <taxon>Spermatophyta</taxon>
        <taxon>Magnoliopsida</taxon>
        <taxon>eudicotyledons</taxon>
        <taxon>Gunneridae</taxon>
        <taxon>Pentapetalae</taxon>
        <taxon>asterids</taxon>
        <taxon>campanulids</taxon>
        <taxon>Aquifoliales</taxon>
        <taxon>Aquifoliaceae</taxon>
        <taxon>Ilex</taxon>
    </lineage>
</organism>
<dbReference type="Proteomes" id="UP001642360">
    <property type="component" value="Unassembled WGS sequence"/>
</dbReference>
<feature type="non-terminal residue" evidence="1">
    <location>
        <position position="1"/>
    </location>
</feature>
<sequence length="71" mass="8124">AEIEKQEKEDRVCELEFILSEVMVNKKLVKELSMDDMQDLRGVVDDKLKEICQVHGVVKDNNFGEASGEKN</sequence>
<evidence type="ECO:0000313" key="2">
    <source>
        <dbReference type="Proteomes" id="UP001642360"/>
    </source>
</evidence>
<dbReference type="EMBL" id="CAUOFW020002039">
    <property type="protein sequence ID" value="CAK9150464.1"/>
    <property type="molecule type" value="Genomic_DNA"/>
</dbReference>
<proteinExistence type="predicted"/>
<protein>
    <submittedName>
        <fullName evidence="1">Uncharacterized protein</fullName>
    </submittedName>
</protein>
<name>A0ABC8RZQ9_9AQUA</name>
<evidence type="ECO:0000313" key="1">
    <source>
        <dbReference type="EMBL" id="CAK9150464.1"/>
    </source>
</evidence>
<keyword evidence="2" id="KW-1185">Reference proteome</keyword>